<feature type="transmembrane region" description="Helical" evidence="7">
    <location>
        <begin position="242"/>
        <end position="266"/>
    </location>
</feature>
<evidence type="ECO:0000256" key="3">
    <source>
        <dbReference type="ARBA" id="ARBA00022692"/>
    </source>
</evidence>
<evidence type="ECO:0000256" key="1">
    <source>
        <dbReference type="ARBA" id="ARBA00004651"/>
    </source>
</evidence>
<evidence type="ECO:0000256" key="5">
    <source>
        <dbReference type="ARBA" id="ARBA00023136"/>
    </source>
</evidence>
<keyword evidence="4 7" id="KW-1133">Transmembrane helix</keyword>
<feature type="transmembrane region" description="Helical" evidence="7">
    <location>
        <begin position="202"/>
        <end position="221"/>
    </location>
</feature>
<reference evidence="8" key="1">
    <citation type="submission" date="2019-07" db="EMBL/GenBank/DDBJ databases">
        <title>Genomic Encyclopedia of Type Strains, Phase IV (KMG-IV): sequencing the most valuable type-strain genomes for metagenomic binning, comparative biology and taxonomic classification.</title>
        <authorList>
            <person name="Goeker M."/>
        </authorList>
    </citation>
    <scope>NUCLEOTIDE SEQUENCE</scope>
    <source>
        <strain evidence="8">DSM 44596</strain>
    </source>
</reference>
<dbReference type="PANTHER" id="PTHR30250">
    <property type="entry name" value="PST FAMILY PREDICTED COLANIC ACID TRANSPORTER"/>
    <property type="match status" value="1"/>
</dbReference>
<keyword evidence="5 7" id="KW-0472">Membrane</keyword>
<feature type="transmembrane region" description="Helical" evidence="7">
    <location>
        <begin position="357"/>
        <end position="376"/>
    </location>
</feature>
<feature type="transmembrane region" description="Helical" evidence="7">
    <location>
        <begin position="73"/>
        <end position="92"/>
    </location>
</feature>
<name>A0A652YLG5_NOCGL</name>
<evidence type="ECO:0000256" key="2">
    <source>
        <dbReference type="ARBA" id="ARBA00022475"/>
    </source>
</evidence>
<feature type="transmembrane region" description="Helical" evidence="7">
    <location>
        <begin position="383"/>
        <end position="405"/>
    </location>
</feature>
<feature type="transmembrane region" description="Helical" evidence="7">
    <location>
        <begin position="145"/>
        <end position="167"/>
    </location>
</feature>
<evidence type="ECO:0000256" key="6">
    <source>
        <dbReference type="SAM" id="MobiDB-lite"/>
    </source>
</evidence>
<feature type="transmembrane region" description="Helical" evidence="7">
    <location>
        <begin position="42"/>
        <end position="61"/>
    </location>
</feature>
<feature type="transmembrane region" description="Helical" evidence="7">
    <location>
        <begin position="113"/>
        <end position="133"/>
    </location>
</feature>
<keyword evidence="2" id="KW-1003">Cell membrane</keyword>
<dbReference type="GO" id="GO:0005886">
    <property type="term" value="C:plasma membrane"/>
    <property type="evidence" value="ECO:0007669"/>
    <property type="project" value="UniProtKB-SubCell"/>
</dbReference>
<sequence>MTAPSGDTVVSPEAAIAGDPSTEGLSTEGPSAEGHSLERNSLALTVSALLTGVVGLVYWAILGRLYPAREVGAAAAVITTATMLSAFGNFGIGGLFERFLPLAGQRSKSMVGAGFAVGAVGGLLLGGGFLLLGPTSEMFLHPFEYWLFPVVVVVFSTFAMLDHTAVAFREAGWAAGKNVAHAIVKLVLAAALAFTASHLAIIWTWTVPALIAALVLGVMVARRLRTPDYQSAASQLPPRREIGNYLAGSYGIYVVSALAPLLLPLIVVSRMGADANAYFAISWSLVTAVLVLMTMLLGPYVAASASSDPTRLYGLTLRFFAILGAVALSGVLLFAVIAPVMLDIVGKPYAEQGTPLLRLAAIALVPATIVAAYTAVARVRRRLRLAVAVQICNAALILGLSLALIDEHGLVALGWAYIVAESVSAVILVVPLTRAVLVMRSESQSVN</sequence>
<keyword evidence="3 7" id="KW-0812">Transmembrane</keyword>
<dbReference type="PANTHER" id="PTHR30250:SF11">
    <property type="entry name" value="O-ANTIGEN TRANSPORTER-RELATED"/>
    <property type="match status" value="1"/>
</dbReference>
<dbReference type="InterPro" id="IPR050833">
    <property type="entry name" value="Poly_Biosynth_Transport"/>
</dbReference>
<evidence type="ECO:0000256" key="4">
    <source>
        <dbReference type="ARBA" id="ARBA00022989"/>
    </source>
</evidence>
<protein>
    <submittedName>
        <fullName evidence="8">O-antigen/teichoic acid export membrane protein</fullName>
    </submittedName>
</protein>
<organism evidence="8">
    <name type="scientific">Nocardia globerula</name>
    <dbReference type="NCBI Taxonomy" id="1818"/>
    <lineage>
        <taxon>Bacteria</taxon>
        <taxon>Bacillati</taxon>
        <taxon>Actinomycetota</taxon>
        <taxon>Actinomycetes</taxon>
        <taxon>Mycobacteriales</taxon>
        <taxon>Nocardiaceae</taxon>
        <taxon>Nocardia</taxon>
    </lineage>
</organism>
<comment type="subcellular location">
    <subcellularLocation>
        <location evidence="1">Cell membrane</location>
        <topology evidence="1">Multi-pass membrane protein</topology>
    </subcellularLocation>
</comment>
<comment type="caution">
    <text evidence="8">The sequence shown here is derived from an EMBL/GenBank/DDBJ whole genome shotgun (WGS) entry which is preliminary data.</text>
</comment>
<evidence type="ECO:0000256" key="7">
    <source>
        <dbReference type="SAM" id="Phobius"/>
    </source>
</evidence>
<feature type="transmembrane region" description="Helical" evidence="7">
    <location>
        <begin position="278"/>
        <end position="303"/>
    </location>
</feature>
<feature type="region of interest" description="Disordered" evidence="6">
    <location>
        <begin position="1"/>
        <end position="34"/>
    </location>
</feature>
<accession>A0A652YLG5</accession>
<gene>
    <name evidence="8" type="ORF">FNL38_106283</name>
</gene>
<feature type="transmembrane region" description="Helical" evidence="7">
    <location>
        <begin position="411"/>
        <end position="432"/>
    </location>
</feature>
<dbReference type="EMBL" id="VNIQ01000006">
    <property type="protein sequence ID" value="TYQ02463.1"/>
    <property type="molecule type" value="Genomic_DNA"/>
</dbReference>
<evidence type="ECO:0000313" key="8">
    <source>
        <dbReference type="EMBL" id="TYQ02463.1"/>
    </source>
</evidence>
<proteinExistence type="predicted"/>
<dbReference type="AlphaFoldDB" id="A0A652YLG5"/>
<feature type="transmembrane region" description="Helical" evidence="7">
    <location>
        <begin position="315"/>
        <end position="337"/>
    </location>
</feature>